<comment type="similarity">
    <text evidence="2">Belongs to the TMEM14 family.</text>
</comment>
<dbReference type="Proteomes" id="UP001415857">
    <property type="component" value="Unassembled WGS sequence"/>
</dbReference>
<protein>
    <recommendedName>
        <fullName evidence="10">Protein FATTY ACID EXPORT 3, chloroplastic</fullName>
    </recommendedName>
</protein>
<keyword evidence="4 7" id="KW-1133">Transmembrane helix</keyword>
<feature type="transmembrane region" description="Helical" evidence="7">
    <location>
        <begin position="270"/>
        <end position="286"/>
    </location>
</feature>
<dbReference type="EMBL" id="JBBPBK010000002">
    <property type="protein sequence ID" value="KAK9291188.1"/>
    <property type="molecule type" value="Genomic_DNA"/>
</dbReference>
<feature type="coiled-coil region" evidence="6">
    <location>
        <begin position="95"/>
        <end position="126"/>
    </location>
</feature>
<proteinExistence type="inferred from homology"/>
<evidence type="ECO:0008006" key="10">
    <source>
        <dbReference type="Google" id="ProtNLM"/>
    </source>
</evidence>
<keyword evidence="9" id="KW-1185">Reference proteome</keyword>
<dbReference type="Gene3D" id="1.10.10.1740">
    <property type="entry name" value="Transmembrane protein 14-like"/>
    <property type="match status" value="1"/>
</dbReference>
<keyword evidence="3 7" id="KW-0812">Transmembrane</keyword>
<evidence type="ECO:0000256" key="4">
    <source>
        <dbReference type="ARBA" id="ARBA00022989"/>
    </source>
</evidence>
<dbReference type="GO" id="GO:0009706">
    <property type="term" value="C:chloroplast inner membrane"/>
    <property type="evidence" value="ECO:0007669"/>
    <property type="project" value="TreeGrafter"/>
</dbReference>
<evidence type="ECO:0000256" key="7">
    <source>
        <dbReference type="SAM" id="Phobius"/>
    </source>
</evidence>
<keyword evidence="6" id="KW-0175">Coiled coil</keyword>
<accession>A0AAP0X8W4</accession>
<gene>
    <name evidence="8" type="ORF">L1049_009376</name>
</gene>
<reference evidence="8 9" key="1">
    <citation type="journal article" date="2024" name="Plant J.">
        <title>Genome sequences and population genomics reveal climatic adaptation and genomic divergence between two closely related sweetgum species.</title>
        <authorList>
            <person name="Xu W.Q."/>
            <person name="Ren C.Q."/>
            <person name="Zhang X.Y."/>
            <person name="Comes H.P."/>
            <person name="Liu X.H."/>
            <person name="Li Y.G."/>
            <person name="Kettle C.J."/>
            <person name="Jalonen R."/>
            <person name="Gaisberger H."/>
            <person name="Ma Y.Z."/>
            <person name="Qiu Y.X."/>
        </authorList>
    </citation>
    <scope>NUCLEOTIDE SEQUENCE [LARGE SCALE GENOMIC DNA]</scope>
    <source>
        <strain evidence="8">Hangzhou</strain>
    </source>
</reference>
<comment type="caution">
    <text evidence="8">The sequence shown here is derived from an EMBL/GenBank/DDBJ whole genome shotgun (WGS) entry which is preliminary data.</text>
</comment>
<feature type="transmembrane region" description="Helical" evidence="7">
    <location>
        <begin position="298"/>
        <end position="316"/>
    </location>
</feature>
<dbReference type="AlphaFoldDB" id="A0AAP0X8W4"/>
<evidence type="ECO:0000256" key="5">
    <source>
        <dbReference type="ARBA" id="ARBA00023136"/>
    </source>
</evidence>
<dbReference type="InterPro" id="IPR044890">
    <property type="entry name" value="TMEM14_sf"/>
</dbReference>
<keyword evidence="5 7" id="KW-0472">Membrane</keyword>
<feature type="transmembrane region" description="Helical" evidence="7">
    <location>
        <begin position="242"/>
        <end position="258"/>
    </location>
</feature>
<feature type="transmembrane region" description="Helical" evidence="7">
    <location>
        <begin position="216"/>
        <end position="236"/>
    </location>
</feature>
<comment type="subcellular location">
    <subcellularLocation>
        <location evidence="1">Membrane</location>
    </subcellularLocation>
</comment>
<dbReference type="Pfam" id="PF03647">
    <property type="entry name" value="Tmemb_14"/>
    <property type="match status" value="1"/>
</dbReference>
<evidence type="ECO:0000256" key="3">
    <source>
        <dbReference type="ARBA" id="ARBA00022692"/>
    </source>
</evidence>
<organism evidence="8 9">
    <name type="scientific">Liquidambar formosana</name>
    <name type="common">Formosan gum</name>
    <dbReference type="NCBI Taxonomy" id="63359"/>
    <lineage>
        <taxon>Eukaryota</taxon>
        <taxon>Viridiplantae</taxon>
        <taxon>Streptophyta</taxon>
        <taxon>Embryophyta</taxon>
        <taxon>Tracheophyta</taxon>
        <taxon>Spermatophyta</taxon>
        <taxon>Magnoliopsida</taxon>
        <taxon>eudicotyledons</taxon>
        <taxon>Gunneridae</taxon>
        <taxon>Pentapetalae</taxon>
        <taxon>Saxifragales</taxon>
        <taxon>Altingiaceae</taxon>
        <taxon>Liquidambar</taxon>
    </lineage>
</organism>
<evidence type="ECO:0000256" key="1">
    <source>
        <dbReference type="ARBA" id="ARBA00004370"/>
    </source>
</evidence>
<dbReference type="PANTHER" id="PTHR12668">
    <property type="entry name" value="TRANSMEMBRANE PROTEIN 14, 15"/>
    <property type="match status" value="1"/>
</dbReference>
<evidence type="ECO:0000313" key="8">
    <source>
        <dbReference type="EMBL" id="KAK9291188.1"/>
    </source>
</evidence>
<evidence type="ECO:0000313" key="9">
    <source>
        <dbReference type="Proteomes" id="UP001415857"/>
    </source>
</evidence>
<dbReference type="InterPro" id="IPR005349">
    <property type="entry name" value="TMEM14"/>
</dbReference>
<evidence type="ECO:0000256" key="2">
    <source>
        <dbReference type="ARBA" id="ARBA00007590"/>
    </source>
</evidence>
<name>A0AAP0X8W4_LIQFO</name>
<dbReference type="PANTHER" id="PTHR12668:SF43">
    <property type="entry name" value="TRANSMEMBRANE PROTEIN 14 HOMOLOG"/>
    <property type="match status" value="1"/>
</dbReference>
<sequence length="336" mass="37275">MTVALESFSLANPNPSSGPPLRRASMALRLSPPLPSSLRFESLLQPHSYRISIVTRSVSSPKGLGPRFLSLDRRCLWNRSIVAFAASHEESKHSEVEVEKDKDKLEMEAEEAQEEWKQTLASFKEQALKMQSVSQEAYEIYSKKAIVILKETSERLKIQADKARYDLSVIAKEISEESKVYLSTAAEKSPEPVKDIVETFASSTDDLNEISKVRDFYLGIPYGVLLSFGGFLSFMLTGSVSAIRFGIILGGTLLALSVSSLRSWKKGEPFGLALKGQAAIASIIFLRELCLLSQKRSFSGYFSTFISGAMVAFYVYRITLNGKQTKGPNFEHGTEN</sequence>
<evidence type="ECO:0000256" key="6">
    <source>
        <dbReference type="SAM" id="Coils"/>
    </source>
</evidence>
<dbReference type="GO" id="GO:0015245">
    <property type="term" value="F:fatty acid transmembrane transporter activity"/>
    <property type="evidence" value="ECO:0007669"/>
    <property type="project" value="TreeGrafter"/>
</dbReference>